<dbReference type="InterPro" id="IPR024079">
    <property type="entry name" value="MetalloPept_cat_dom_sf"/>
</dbReference>
<sequence length="336" mass="37224">MKYTTLGLTFFSLNLFASEPGTIDLNADSIHTRDNFNLHHFIQSGDAEVDIIAVFESSAADWAHRKMSKGSKVKSVKSFIDDRVNGAVAAPFKGIKLSGGGTIKINFVETVILEEDFSSETHKSLHKKIKSSDDWIIRLGAIREEHKADLVAIFKQPNSSDDAAGKAAYVRKITDHSAYKTYGFFSVNVDRAYKESYYMTTTHELGHILGAGHNIAALIDSNGNPKRKDEKAPYNQGYGVAYNLSEYGETKPYAASIMSYTFHNGKNQCDLEQRVNDHEYDKTGDWGELPLTRFHKSCRRVPYFSDGGVSLGRGLSYPTNNASAIADSARAVAGYY</sequence>
<accession>A0ABT7EDV3</accession>
<dbReference type="Pfam" id="PF13688">
    <property type="entry name" value="Reprolysin_5"/>
    <property type="match status" value="1"/>
</dbReference>
<evidence type="ECO:0000313" key="1">
    <source>
        <dbReference type="EMBL" id="MDK2593454.1"/>
    </source>
</evidence>
<gene>
    <name evidence="1" type="ORF">QNM18_00035</name>
</gene>
<evidence type="ECO:0000313" key="2">
    <source>
        <dbReference type="Proteomes" id="UP001231915"/>
    </source>
</evidence>
<name>A0ABT7EDV3_9GAMM</name>
<reference evidence="1 2" key="1">
    <citation type="submission" date="2023-05" db="EMBL/GenBank/DDBJ databases">
        <title>Pseudoalteromonas ardens sp. nov., Pseudoalteromonas obscura sp. nov., and Pseudoalteromonas umbrosa sp. nov., isolated from the coral Montipora capitata.</title>
        <authorList>
            <person name="Thomas E.M."/>
            <person name="Smith E.M."/>
            <person name="Papke E."/>
            <person name="Shlafstein M.D."/>
            <person name="Oline D.K."/>
            <person name="Videau P."/>
            <person name="Saw J.H."/>
            <person name="Strangman W.K."/>
            <person name="Ushijima B."/>
        </authorList>
    </citation>
    <scope>NUCLEOTIDE SEQUENCE [LARGE SCALE GENOMIC DNA]</scope>
    <source>
        <strain evidence="1 2">P94</strain>
    </source>
</reference>
<dbReference type="Proteomes" id="UP001231915">
    <property type="component" value="Unassembled WGS sequence"/>
</dbReference>
<keyword evidence="2" id="KW-1185">Reference proteome</keyword>
<comment type="caution">
    <text evidence="1">The sequence shown here is derived from an EMBL/GenBank/DDBJ whole genome shotgun (WGS) entry which is preliminary data.</text>
</comment>
<keyword evidence="1" id="KW-0645">Protease</keyword>
<keyword evidence="1" id="KW-0378">Hydrolase</keyword>
<dbReference type="GO" id="GO:0008237">
    <property type="term" value="F:metallopeptidase activity"/>
    <property type="evidence" value="ECO:0007669"/>
    <property type="project" value="UniProtKB-KW"/>
</dbReference>
<dbReference type="EMBL" id="JASJUT010000001">
    <property type="protein sequence ID" value="MDK2593454.1"/>
    <property type="molecule type" value="Genomic_DNA"/>
</dbReference>
<dbReference type="SUPFAM" id="SSF55486">
    <property type="entry name" value="Metalloproteases ('zincins'), catalytic domain"/>
    <property type="match status" value="2"/>
</dbReference>
<dbReference type="RefSeq" id="WP_284135927.1">
    <property type="nucleotide sequence ID" value="NZ_JASJUT010000001.1"/>
</dbReference>
<keyword evidence="1" id="KW-0482">Metalloprotease</keyword>
<proteinExistence type="predicted"/>
<protein>
    <submittedName>
        <fullName evidence="1">Zinc-dependent metalloprotease family protein</fullName>
    </submittedName>
</protein>
<organism evidence="1 2">
    <name type="scientific">Pseudoalteromonas obscura</name>
    <dbReference type="NCBI Taxonomy" id="3048491"/>
    <lineage>
        <taxon>Bacteria</taxon>
        <taxon>Pseudomonadati</taxon>
        <taxon>Pseudomonadota</taxon>
        <taxon>Gammaproteobacteria</taxon>
        <taxon>Alteromonadales</taxon>
        <taxon>Pseudoalteromonadaceae</taxon>
        <taxon>Pseudoalteromonas</taxon>
    </lineage>
</organism>
<dbReference type="Gene3D" id="3.40.390.10">
    <property type="entry name" value="Collagenase (Catalytic Domain)"/>
    <property type="match status" value="1"/>
</dbReference>